<dbReference type="InterPro" id="IPR031981">
    <property type="entry name" value="MIEAP_C"/>
</dbReference>
<evidence type="ECO:0000259" key="3">
    <source>
        <dbReference type="Pfam" id="PF16026"/>
    </source>
</evidence>
<feature type="region of interest" description="Disordered" evidence="2">
    <location>
        <begin position="441"/>
        <end position="464"/>
    </location>
</feature>
<sequence>MADGNVFNKEDSQLDIHLLKHESGRLFSTCKRIFHLYEQINQLQKKTKRSHNEIAKYDALRIEFEAEMNKSRESTSQLYKQIFNDVPHSEEIGGRLSESMTNEVNDGMKERLETELINMRRKKKELKEKLESQQQQIDKLTKDIEERAAYITTLEKEKNEHRDQNIVLRLDRRKDVQRMWSLRQHTTEKRLTKDTEERATYITTLKKEDDEHRSANRQCSMSMLRGLPENTRIDKQFKEIYENEWSDAFESIALNLRTACSVNNDNNVLFNQNNLLPKEDDIVNDLLTVLKTVYELCKEWAWDECFRFQIQSIKENPEMSAMVWKELLQNFLETRKQSAKTHLQDIALAMKSKVTLQNESKAMQSYVDKCFELCWLCVVQVPPLALNFDTGDRFDSSLFTEYTKRGPLIKFLAWPSLHIFENGPVVMKGFVETQEFESPSAVSEKDGHESSSQDSNDAQSSIHSLSRQDRITKVAINLTDLYETEWADALNCLDCRDSKETIKILLDILKDVYNHCKNLVNEKFFCHVQRAIELSAMIYMVDDQLDWSEYNVIISDEMKKEAERIRKLRAPDVFLLIANLNCHQLNLRK</sequence>
<dbReference type="AlphaFoldDB" id="A0A9D4H893"/>
<gene>
    <name evidence="4" type="ORF">DPMN_103545</name>
</gene>
<feature type="compositionally biased region" description="Low complexity" evidence="2">
    <location>
        <begin position="452"/>
        <end position="461"/>
    </location>
</feature>
<evidence type="ECO:0000313" key="5">
    <source>
        <dbReference type="Proteomes" id="UP000828390"/>
    </source>
</evidence>
<reference evidence="4" key="2">
    <citation type="submission" date="2020-11" db="EMBL/GenBank/DDBJ databases">
        <authorList>
            <person name="McCartney M.A."/>
            <person name="Auch B."/>
            <person name="Kono T."/>
            <person name="Mallez S."/>
            <person name="Becker A."/>
            <person name="Gohl D.M."/>
            <person name="Silverstein K.A.T."/>
            <person name="Koren S."/>
            <person name="Bechman K.B."/>
            <person name="Herman A."/>
            <person name="Abrahante J.E."/>
            <person name="Garbe J."/>
        </authorList>
    </citation>
    <scope>NUCLEOTIDE SEQUENCE</scope>
    <source>
        <strain evidence="4">Duluth1</strain>
        <tissue evidence="4">Whole animal</tissue>
    </source>
</reference>
<comment type="caution">
    <text evidence="4">The sequence shown here is derived from an EMBL/GenBank/DDBJ whole genome shotgun (WGS) entry which is preliminary data.</text>
</comment>
<keyword evidence="5" id="KW-1185">Reference proteome</keyword>
<evidence type="ECO:0000256" key="2">
    <source>
        <dbReference type="SAM" id="MobiDB-lite"/>
    </source>
</evidence>
<dbReference type="Pfam" id="PF16026">
    <property type="entry name" value="MIEAP"/>
    <property type="match status" value="1"/>
</dbReference>
<feature type="domain" description="Mitochondria-eating protein C-terminal" evidence="3">
    <location>
        <begin position="289"/>
        <end position="433"/>
    </location>
</feature>
<name>A0A9D4H893_DREPO</name>
<dbReference type="EMBL" id="JAIWYP010000004">
    <property type="protein sequence ID" value="KAH3830305.1"/>
    <property type="molecule type" value="Genomic_DNA"/>
</dbReference>
<protein>
    <recommendedName>
        <fullName evidence="3">Mitochondria-eating protein C-terminal domain-containing protein</fullName>
    </recommendedName>
</protein>
<feature type="coiled-coil region" evidence="1">
    <location>
        <begin position="109"/>
        <end position="147"/>
    </location>
</feature>
<evidence type="ECO:0000256" key="1">
    <source>
        <dbReference type="SAM" id="Coils"/>
    </source>
</evidence>
<keyword evidence="1" id="KW-0175">Coiled coil</keyword>
<organism evidence="4 5">
    <name type="scientific">Dreissena polymorpha</name>
    <name type="common">Zebra mussel</name>
    <name type="synonym">Mytilus polymorpha</name>
    <dbReference type="NCBI Taxonomy" id="45954"/>
    <lineage>
        <taxon>Eukaryota</taxon>
        <taxon>Metazoa</taxon>
        <taxon>Spiralia</taxon>
        <taxon>Lophotrochozoa</taxon>
        <taxon>Mollusca</taxon>
        <taxon>Bivalvia</taxon>
        <taxon>Autobranchia</taxon>
        <taxon>Heteroconchia</taxon>
        <taxon>Euheterodonta</taxon>
        <taxon>Imparidentia</taxon>
        <taxon>Neoheterodontei</taxon>
        <taxon>Myida</taxon>
        <taxon>Dreissenoidea</taxon>
        <taxon>Dreissenidae</taxon>
        <taxon>Dreissena</taxon>
    </lineage>
</organism>
<reference evidence="4" key="1">
    <citation type="journal article" date="2019" name="bioRxiv">
        <title>The Genome of the Zebra Mussel, Dreissena polymorpha: A Resource for Invasive Species Research.</title>
        <authorList>
            <person name="McCartney M.A."/>
            <person name="Auch B."/>
            <person name="Kono T."/>
            <person name="Mallez S."/>
            <person name="Zhang Y."/>
            <person name="Obille A."/>
            <person name="Becker A."/>
            <person name="Abrahante J.E."/>
            <person name="Garbe J."/>
            <person name="Badalamenti J.P."/>
            <person name="Herman A."/>
            <person name="Mangelson H."/>
            <person name="Liachko I."/>
            <person name="Sullivan S."/>
            <person name="Sone E.D."/>
            <person name="Koren S."/>
            <person name="Silverstein K.A.T."/>
            <person name="Beckman K.B."/>
            <person name="Gohl D.M."/>
        </authorList>
    </citation>
    <scope>NUCLEOTIDE SEQUENCE</scope>
    <source>
        <strain evidence="4">Duluth1</strain>
        <tissue evidence="4">Whole animal</tissue>
    </source>
</reference>
<accession>A0A9D4H893</accession>
<proteinExistence type="predicted"/>
<evidence type="ECO:0000313" key="4">
    <source>
        <dbReference type="EMBL" id="KAH3830305.1"/>
    </source>
</evidence>
<dbReference type="Proteomes" id="UP000828390">
    <property type="component" value="Unassembled WGS sequence"/>
</dbReference>